<evidence type="ECO:0000313" key="2">
    <source>
        <dbReference type="Proteomes" id="UP000587760"/>
    </source>
</evidence>
<gene>
    <name evidence="1" type="ORF">HNR50_003709</name>
</gene>
<accession>A0A841RF60</accession>
<dbReference type="AlphaFoldDB" id="A0A841RF60"/>
<protein>
    <submittedName>
        <fullName evidence="1">Uncharacterized protein</fullName>
    </submittedName>
</protein>
<reference evidence="1 2" key="1">
    <citation type="submission" date="2020-08" db="EMBL/GenBank/DDBJ databases">
        <title>Genomic Encyclopedia of Type Strains, Phase IV (KMG-IV): sequencing the most valuable type-strain genomes for metagenomic binning, comparative biology and taxonomic classification.</title>
        <authorList>
            <person name="Goeker M."/>
        </authorList>
    </citation>
    <scope>NUCLEOTIDE SEQUENCE [LARGE SCALE GENOMIC DNA]</scope>
    <source>
        <strain evidence="1 2">DSM 2461</strain>
    </source>
</reference>
<name>A0A841RF60_9SPIO</name>
<dbReference type="Proteomes" id="UP000587760">
    <property type="component" value="Unassembled WGS sequence"/>
</dbReference>
<keyword evidence="2" id="KW-1185">Reference proteome</keyword>
<organism evidence="1 2">
    <name type="scientific">Spirochaeta isovalerica</name>
    <dbReference type="NCBI Taxonomy" id="150"/>
    <lineage>
        <taxon>Bacteria</taxon>
        <taxon>Pseudomonadati</taxon>
        <taxon>Spirochaetota</taxon>
        <taxon>Spirochaetia</taxon>
        <taxon>Spirochaetales</taxon>
        <taxon>Spirochaetaceae</taxon>
        <taxon>Spirochaeta</taxon>
    </lineage>
</organism>
<sequence>MERKHIVEATCDNCARVFAATAKRYYCFHCDKYYYVCPTCAELVPKCRHCGIPLKRRTEPQLTMSARRTVAARN</sequence>
<dbReference type="EMBL" id="JACHGJ010000009">
    <property type="protein sequence ID" value="MBB6482021.1"/>
    <property type="molecule type" value="Genomic_DNA"/>
</dbReference>
<dbReference type="SUPFAM" id="SSF161187">
    <property type="entry name" value="YfgJ-like"/>
    <property type="match status" value="1"/>
</dbReference>
<proteinExistence type="predicted"/>
<comment type="caution">
    <text evidence="1">The sequence shown here is derived from an EMBL/GenBank/DDBJ whole genome shotgun (WGS) entry which is preliminary data.</text>
</comment>
<dbReference type="RefSeq" id="WP_184748259.1">
    <property type="nucleotide sequence ID" value="NZ_JACHGJ010000009.1"/>
</dbReference>
<evidence type="ECO:0000313" key="1">
    <source>
        <dbReference type="EMBL" id="MBB6482021.1"/>
    </source>
</evidence>